<dbReference type="SUPFAM" id="SSF53335">
    <property type="entry name" value="S-adenosyl-L-methionine-dependent methyltransferases"/>
    <property type="match status" value="1"/>
</dbReference>
<dbReference type="Proteomes" id="UP001500393">
    <property type="component" value="Unassembled WGS sequence"/>
</dbReference>
<comment type="similarity">
    <text evidence="2">Belongs to the methyltransferase superfamily. L-isoaspartyl/D-aspartyl protein methyltransferase family.</text>
</comment>
<dbReference type="Gene3D" id="3.40.50.150">
    <property type="entry name" value="Vaccinia Virus protein VP39"/>
    <property type="match status" value="1"/>
</dbReference>
<dbReference type="PANTHER" id="PTHR11579:SF0">
    <property type="entry name" value="PROTEIN-L-ISOASPARTATE(D-ASPARTATE) O-METHYLTRANSFERASE"/>
    <property type="match status" value="1"/>
</dbReference>
<dbReference type="InterPro" id="IPR029063">
    <property type="entry name" value="SAM-dependent_MTases_sf"/>
</dbReference>
<evidence type="ECO:0000313" key="12">
    <source>
        <dbReference type="EMBL" id="GAA1558408.1"/>
    </source>
</evidence>
<keyword evidence="8" id="KW-0949">S-adenosyl-L-methionine</keyword>
<dbReference type="GO" id="GO:0008168">
    <property type="term" value="F:methyltransferase activity"/>
    <property type="evidence" value="ECO:0007669"/>
    <property type="project" value="UniProtKB-KW"/>
</dbReference>
<sequence>MSDARLEIEGEATAVLAELVGELVAAGHLTDPLWQAAFKTVPRHLFVPRFYRYSSQGSAVVDATHGRDWLSAVYSDIHLVTRDDVRSSSTAPSLMATMLQALELTGGETVLEIGAGTGYNAALLSERLGDNRVVSVDIDPDLVDQARRQLALAGYRPLVAVADGIDGFPGAGPYGAVIATCRLDFVPPSWLSQLEPGGVVVTPMGAGIARIRKDRDGEGATGAFLPDPAYFMPLRHEPGQVSVGELIEIATSSAGISRAYSFDATIYRDNEARFWLDLTNPDVRTASVDGASVAYRSDGSWARLADGLVVQGGPSTVWDDVELAYRDWIAAGRPVRERYRLTITDQQQGVFLDGRPDPVHLLKPLSK</sequence>
<comment type="subcellular location">
    <subcellularLocation>
        <location evidence="1">Cytoplasm</location>
    </subcellularLocation>
</comment>
<keyword evidence="5" id="KW-0963">Cytoplasm</keyword>
<evidence type="ECO:0000256" key="10">
    <source>
        <dbReference type="ARBA" id="ARBA00031323"/>
    </source>
</evidence>
<dbReference type="EMBL" id="BAAAOS010000007">
    <property type="protein sequence ID" value="GAA1558408.1"/>
    <property type="molecule type" value="Genomic_DNA"/>
</dbReference>
<evidence type="ECO:0000256" key="7">
    <source>
        <dbReference type="ARBA" id="ARBA00022679"/>
    </source>
</evidence>
<dbReference type="GO" id="GO:0032259">
    <property type="term" value="P:methylation"/>
    <property type="evidence" value="ECO:0007669"/>
    <property type="project" value="UniProtKB-KW"/>
</dbReference>
<dbReference type="CDD" id="cd02440">
    <property type="entry name" value="AdoMet_MTases"/>
    <property type="match status" value="1"/>
</dbReference>
<organism evidence="12 13">
    <name type="scientific">Kribbella sancticallisti</name>
    <dbReference type="NCBI Taxonomy" id="460087"/>
    <lineage>
        <taxon>Bacteria</taxon>
        <taxon>Bacillati</taxon>
        <taxon>Actinomycetota</taxon>
        <taxon>Actinomycetes</taxon>
        <taxon>Propionibacteriales</taxon>
        <taxon>Kribbellaceae</taxon>
        <taxon>Kribbella</taxon>
    </lineage>
</organism>
<dbReference type="EC" id="2.1.1.77" evidence="3"/>
<evidence type="ECO:0000256" key="9">
    <source>
        <dbReference type="ARBA" id="ARBA00030757"/>
    </source>
</evidence>
<evidence type="ECO:0000256" key="3">
    <source>
        <dbReference type="ARBA" id="ARBA00011890"/>
    </source>
</evidence>
<evidence type="ECO:0000256" key="1">
    <source>
        <dbReference type="ARBA" id="ARBA00004496"/>
    </source>
</evidence>
<keyword evidence="13" id="KW-1185">Reference proteome</keyword>
<evidence type="ECO:0000256" key="2">
    <source>
        <dbReference type="ARBA" id="ARBA00005369"/>
    </source>
</evidence>
<dbReference type="PANTHER" id="PTHR11579">
    <property type="entry name" value="PROTEIN-L-ISOASPARTATE O-METHYLTRANSFERASE"/>
    <property type="match status" value="1"/>
</dbReference>
<name>A0ABN2CGX2_9ACTN</name>
<evidence type="ECO:0000256" key="11">
    <source>
        <dbReference type="ARBA" id="ARBA00031350"/>
    </source>
</evidence>
<evidence type="ECO:0000256" key="8">
    <source>
        <dbReference type="ARBA" id="ARBA00022691"/>
    </source>
</evidence>
<evidence type="ECO:0000256" key="5">
    <source>
        <dbReference type="ARBA" id="ARBA00022490"/>
    </source>
</evidence>
<accession>A0ABN2CGX2</accession>
<protein>
    <recommendedName>
        <fullName evidence="4">Protein-L-isoaspartate O-methyltransferase</fullName>
        <ecNumber evidence="3">2.1.1.77</ecNumber>
    </recommendedName>
    <alternativeName>
        <fullName evidence="11">L-isoaspartyl protein carboxyl methyltransferase</fullName>
    </alternativeName>
    <alternativeName>
        <fullName evidence="9">Protein L-isoaspartyl methyltransferase</fullName>
    </alternativeName>
    <alternativeName>
        <fullName evidence="10">Protein-beta-aspartate methyltransferase</fullName>
    </alternativeName>
</protein>
<gene>
    <name evidence="12" type="ORF">GCM10009789_09800</name>
</gene>
<evidence type="ECO:0000256" key="6">
    <source>
        <dbReference type="ARBA" id="ARBA00022603"/>
    </source>
</evidence>
<reference evidence="12 13" key="1">
    <citation type="journal article" date="2019" name="Int. J. Syst. Evol. Microbiol.">
        <title>The Global Catalogue of Microorganisms (GCM) 10K type strain sequencing project: providing services to taxonomists for standard genome sequencing and annotation.</title>
        <authorList>
            <consortium name="The Broad Institute Genomics Platform"/>
            <consortium name="The Broad Institute Genome Sequencing Center for Infectious Disease"/>
            <person name="Wu L."/>
            <person name="Ma J."/>
        </authorList>
    </citation>
    <scope>NUCLEOTIDE SEQUENCE [LARGE SCALE GENOMIC DNA]</scope>
    <source>
        <strain evidence="12 13">JCM 14969</strain>
    </source>
</reference>
<dbReference type="Pfam" id="PF01135">
    <property type="entry name" value="PCMT"/>
    <property type="match status" value="1"/>
</dbReference>
<proteinExistence type="inferred from homology"/>
<evidence type="ECO:0000313" key="13">
    <source>
        <dbReference type="Proteomes" id="UP001500393"/>
    </source>
</evidence>
<dbReference type="RefSeq" id="WP_344210196.1">
    <property type="nucleotide sequence ID" value="NZ_BAAAOS010000007.1"/>
</dbReference>
<keyword evidence="6 12" id="KW-0489">Methyltransferase</keyword>
<comment type="caution">
    <text evidence="12">The sequence shown here is derived from an EMBL/GenBank/DDBJ whole genome shotgun (WGS) entry which is preliminary data.</text>
</comment>
<dbReference type="InterPro" id="IPR000682">
    <property type="entry name" value="PCMT"/>
</dbReference>
<keyword evidence="7" id="KW-0808">Transferase</keyword>
<evidence type="ECO:0000256" key="4">
    <source>
        <dbReference type="ARBA" id="ARBA00013346"/>
    </source>
</evidence>